<evidence type="ECO:0000256" key="1">
    <source>
        <dbReference type="SAM" id="MobiDB-lite"/>
    </source>
</evidence>
<dbReference type="InterPro" id="IPR008984">
    <property type="entry name" value="SMAD_FHA_dom_sf"/>
</dbReference>
<feature type="domain" description="FHA" evidence="2">
    <location>
        <begin position="17"/>
        <end position="65"/>
    </location>
</feature>
<dbReference type="AlphaFoldDB" id="A0A517SB52"/>
<reference evidence="3 4" key="1">
    <citation type="submission" date="2019-02" db="EMBL/GenBank/DDBJ databases">
        <title>Deep-cultivation of Planctomycetes and their phenomic and genomic characterization uncovers novel biology.</title>
        <authorList>
            <person name="Wiegand S."/>
            <person name="Jogler M."/>
            <person name="Boedeker C."/>
            <person name="Pinto D."/>
            <person name="Vollmers J."/>
            <person name="Rivas-Marin E."/>
            <person name="Kohn T."/>
            <person name="Peeters S.H."/>
            <person name="Heuer A."/>
            <person name="Rast P."/>
            <person name="Oberbeckmann S."/>
            <person name="Bunk B."/>
            <person name="Jeske O."/>
            <person name="Meyerdierks A."/>
            <person name="Storesund J.E."/>
            <person name="Kallscheuer N."/>
            <person name="Luecker S."/>
            <person name="Lage O.M."/>
            <person name="Pohl T."/>
            <person name="Merkel B.J."/>
            <person name="Hornburger P."/>
            <person name="Mueller R.-W."/>
            <person name="Bruemmer F."/>
            <person name="Labrenz M."/>
            <person name="Spormann A.M."/>
            <person name="Op den Camp H."/>
            <person name="Overmann J."/>
            <person name="Amann R."/>
            <person name="Jetten M.S.M."/>
            <person name="Mascher T."/>
            <person name="Medema M.H."/>
            <person name="Devos D.P."/>
            <person name="Kaster A.-K."/>
            <person name="Ovreas L."/>
            <person name="Rohde M."/>
            <person name="Galperin M.Y."/>
            <person name="Jogler C."/>
        </authorList>
    </citation>
    <scope>NUCLEOTIDE SEQUENCE [LARGE SCALE GENOMIC DNA]</scope>
    <source>
        <strain evidence="3 4">Pan44</strain>
    </source>
</reference>
<feature type="compositionally biased region" description="Low complexity" evidence="1">
    <location>
        <begin position="105"/>
        <end position="117"/>
    </location>
</feature>
<gene>
    <name evidence="3" type="ORF">Pan44_13500</name>
</gene>
<keyword evidence="4" id="KW-1185">Reference proteome</keyword>
<dbReference type="Gene3D" id="2.60.200.20">
    <property type="match status" value="1"/>
</dbReference>
<dbReference type="OrthoDB" id="272444at2"/>
<dbReference type="CDD" id="cd00060">
    <property type="entry name" value="FHA"/>
    <property type="match status" value="1"/>
</dbReference>
<organism evidence="3 4">
    <name type="scientific">Caulifigura coniformis</name>
    <dbReference type="NCBI Taxonomy" id="2527983"/>
    <lineage>
        <taxon>Bacteria</taxon>
        <taxon>Pseudomonadati</taxon>
        <taxon>Planctomycetota</taxon>
        <taxon>Planctomycetia</taxon>
        <taxon>Planctomycetales</taxon>
        <taxon>Planctomycetaceae</taxon>
        <taxon>Caulifigura</taxon>
    </lineage>
</organism>
<dbReference type="Pfam" id="PF00498">
    <property type="entry name" value="FHA"/>
    <property type="match status" value="1"/>
</dbReference>
<dbReference type="SUPFAM" id="SSF49879">
    <property type="entry name" value="SMAD/FHA domain"/>
    <property type="match status" value="1"/>
</dbReference>
<proteinExistence type="predicted"/>
<accession>A0A517SB52</accession>
<feature type="region of interest" description="Disordered" evidence="1">
    <location>
        <begin position="98"/>
        <end position="147"/>
    </location>
</feature>
<name>A0A517SB52_9PLAN</name>
<dbReference type="InterPro" id="IPR000253">
    <property type="entry name" value="FHA_dom"/>
</dbReference>
<protein>
    <recommendedName>
        <fullName evidence="2">FHA domain-containing protein</fullName>
    </recommendedName>
</protein>
<sequence>MAGPDEGRSFDVVQELAHIGRDADAQIVLTDPAVARHQASIARRGGRFALFTPFDGGAHVDGAAVPADRWVWLPSMADIQLGDETRVRFEAATNGNGVTTELDLAPDATPAAPEPAGAAPPAPKDGSSSTARRRRKKGESKRQVARFSVDAEGAPVVQLGADGRLPEFHLSDTPAPESEQQADAGVRPWLAIVAVVASGILSLALMLWTPQTGAPAGHSTRAAREALTGFYGKDGADLTPYQKLLRQAAVEHSQGRFREERRQYLRVLDLLNSWDATNPRNLNGLTGRQTGRGKNSDRELRELLETLVATP</sequence>
<evidence type="ECO:0000313" key="4">
    <source>
        <dbReference type="Proteomes" id="UP000315700"/>
    </source>
</evidence>
<dbReference type="Proteomes" id="UP000315700">
    <property type="component" value="Chromosome"/>
</dbReference>
<dbReference type="InParanoid" id="A0A517SB52"/>
<dbReference type="PROSITE" id="PS50006">
    <property type="entry name" value="FHA_DOMAIN"/>
    <property type="match status" value="1"/>
</dbReference>
<dbReference type="EMBL" id="CP036271">
    <property type="protein sequence ID" value="QDT53334.1"/>
    <property type="molecule type" value="Genomic_DNA"/>
</dbReference>
<dbReference type="KEGG" id="ccos:Pan44_13500"/>
<evidence type="ECO:0000259" key="2">
    <source>
        <dbReference type="PROSITE" id="PS50006"/>
    </source>
</evidence>
<evidence type="ECO:0000313" key="3">
    <source>
        <dbReference type="EMBL" id="QDT53334.1"/>
    </source>
</evidence>